<proteinExistence type="predicted"/>
<dbReference type="PROSITE" id="PS00059">
    <property type="entry name" value="ADH_ZINC"/>
    <property type="match status" value="1"/>
</dbReference>
<dbReference type="InterPro" id="IPR050129">
    <property type="entry name" value="Zn_alcohol_dh"/>
</dbReference>
<dbReference type="InterPro" id="IPR036291">
    <property type="entry name" value="NAD(P)-bd_dom_sf"/>
</dbReference>
<dbReference type="Gene3D" id="3.90.180.10">
    <property type="entry name" value="Medium-chain alcohol dehydrogenases, catalytic domain"/>
    <property type="match status" value="2"/>
</dbReference>
<dbReference type="GO" id="GO:0008270">
    <property type="term" value="F:zinc ion binding"/>
    <property type="evidence" value="ECO:0007669"/>
    <property type="project" value="InterPro"/>
</dbReference>
<dbReference type="InterPro" id="IPR013154">
    <property type="entry name" value="ADH-like_N"/>
</dbReference>
<dbReference type="RefSeq" id="WP_027229149.1">
    <property type="nucleotide sequence ID" value="NZ_CP017601.1"/>
</dbReference>
<evidence type="ECO:0000313" key="1">
    <source>
        <dbReference type="EMBL" id="PPK29944.1"/>
    </source>
</evidence>
<dbReference type="Gene3D" id="3.40.50.720">
    <property type="entry name" value="NAD(P)-binding Rossmann-like Domain"/>
    <property type="match status" value="1"/>
</dbReference>
<comment type="caution">
    <text evidence="1">The sequence shown here is derived from an EMBL/GenBank/DDBJ whole genome shotgun (WGS) entry which is preliminary data.</text>
</comment>
<organism evidence="1 2">
    <name type="scientific">Legionella pneumophila</name>
    <dbReference type="NCBI Taxonomy" id="446"/>
    <lineage>
        <taxon>Bacteria</taxon>
        <taxon>Pseudomonadati</taxon>
        <taxon>Pseudomonadota</taxon>
        <taxon>Gammaproteobacteria</taxon>
        <taxon>Legionellales</taxon>
        <taxon>Legionellaceae</taxon>
        <taxon>Legionella</taxon>
    </lineage>
</organism>
<gene>
    <name evidence="1" type="ORF">C3928_09910</name>
</gene>
<dbReference type="PANTHER" id="PTHR43401:SF2">
    <property type="entry name" value="L-THREONINE 3-DEHYDROGENASE"/>
    <property type="match status" value="1"/>
</dbReference>
<sequence>MLAVRKEEKELCFRKIPEPQLLSSTDVIIKVKIAGLCRTDQYAAQGKLKLKLPITLGHEFSGIIEAKGCDVRRFEIGDRVSCFPIMRGSNGKNLFMGVDYDGAFAEYVRVTAEQVYPIPDSLSFRHGAYLEPVAASLAPLTLALDKSAVGGIWGNNRIAMLTLRILECVGYRNIIVIDSDNVAPLNNYFDYLIETDLTNESIGAMVRTLKPKGKLILKSRPSNNISFPVRQIVQKEIQLLGAHYGEFKTAIDLLANKRLYVDDLFGDNFPLSHAIILLSEISAPGESKKIFFTVND</sequence>
<dbReference type="OrthoDB" id="9785812at2"/>
<reference evidence="1 2" key="1">
    <citation type="submission" date="2018-02" db="EMBL/GenBank/DDBJ databases">
        <title>Draft genome sequences of four Legionella pneumophila clinical strains isolated in Ontario.</title>
        <authorList>
            <person name="Fortuna A."/>
            <person name="Ramnarine R."/>
            <person name="Li A."/>
            <person name="Frantz C."/>
            <person name="Mallo G."/>
        </authorList>
    </citation>
    <scope>NUCLEOTIDE SEQUENCE [LARGE SCALE GENOMIC DNA]</scope>
    <source>
        <strain evidence="1 2">LG61</strain>
    </source>
</reference>
<dbReference type="Pfam" id="PF08240">
    <property type="entry name" value="ADH_N"/>
    <property type="match status" value="1"/>
</dbReference>
<dbReference type="AlphaFoldDB" id="A0A2S6EXN2"/>
<accession>A0A2S6EXN2</accession>
<dbReference type="SUPFAM" id="SSF50129">
    <property type="entry name" value="GroES-like"/>
    <property type="match status" value="1"/>
</dbReference>
<dbReference type="GO" id="GO:0016491">
    <property type="term" value="F:oxidoreductase activity"/>
    <property type="evidence" value="ECO:0007669"/>
    <property type="project" value="InterPro"/>
</dbReference>
<protein>
    <submittedName>
        <fullName evidence="1">Uncharacterized protein</fullName>
    </submittedName>
</protein>
<dbReference type="InterPro" id="IPR002328">
    <property type="entry name" value="ADH_Zn_CS"/>
</dbReference>
<dbReference type="PANTHER" id="PTHR43401">
    <property type="entry name" value="L-THREONINE 3-DEHYDROGENASE"/>
    <property type="match status" value="1"/>
</dbReference>
<dbReference type="SUPFAM" id="SSF51735">
    <property type="entry name" value="NAD(P)-binding Rossmann-fold domains"/>
    <property type="match status" value="1"/>
</dbReference>
<dbReference type="EMBL" id="PQWY01000015">
    <property type="protein sequence ID" value="PPK29944.1"/>
    <property type="molecule type" value="Genomic_DNA"/>
</dbReference>
<dbReference type="InterPro" id="IPR011032">
    <property type="entry name" value="GroES-like_sf"/>
</dbReference>
<name>A0A2S6EXN2_LEGPN</name>
<dbReference type="Proteomes" id="UP000239239">
    <property type="component" value="Unassembled WGS sequence"/>
</dbReference>
<evidence type="ECO:0000313" key="2">
    <source>
        <dbReference type="Proteomes" id="UP000239239"/>
    </source>
</evidence>